<feature type="transmembrane region" description="Helical" evidence="1">
    <location>
        <begin position="126"/>
        <end position="144"/>
    </location>
</feature>
<proteinExistence type="predicted"/>
<evidence type="ECO:0000313" key="3">
    <source>
        <dbReference type="Proteomes" id="UP000324222"/>
    </source>
</evidence>
<keyword evidence="1" id="KW-1133">Transmembrane helix</keyword>
<evidence type="ECO:0000256" key="1">
    <source>
        <dbReference type="SAM" id="Phobius"/>
    </source>
</evidence>
<sequence>MREKCGGRRVRERGRQAGAEVDMCCASVVCKTSVVLHTPAPSQSTLPHPFLVSHCSSLPSCHLSATPPSGSSASTPLLRHLKDTTQRYTCSTTANATTPNKLTATASHTPVCHTYTSTPAYLTSSVLGRIFTMFFWCMIRGFYWH</sequence>
<keyword evidence="3" id="KW-1185">Reference proteome</keyword>
<accession>A0A5B7H9R2</accession>
<evidence type="ECO:0000313" key="2">
    <source>
        <dbReference type="EMBL" id="MPC67792.1"/>
    </source>
</evidence>
<keyword evidence="1" id="KW-0472">Membrane</keyword>
<organism evidence="2 3">
    <name type="scientific">Portunus trituberculatus</name>
    <name type="common">Swimming crab</name>
    <name type="synonym">Neptunus trituberculatus</name>
    <dbReference type="NCBI Taxonomy" id="210409"/>
    <lineage>
        <taxon>Eukaryota</taxon>
        <taxon>Metazoa</taxon>
        <taxon>Ecdysozoa</taxon>
        <taxon>Arthropoda</taxon>
        <taxon>Crustacea</taxon>
        <taxon>Multicrustacea</taxon>
        <taxon>Malacostraca</taxon>
        <taxon>Eumalacostraca</taxon>
        <taxon>Eucarida</taxon>
        <taxon>Decapoda</taxon>
        <taxon>Pleocyemata</taxon>
        <taxon>Brachyura</taxon>
        <taxon>Eubrachyura</taxon>
        <taxon>Portunoidea</taxon>
        <taxon>Portunidae</taxon>
        <taxon>Portuninae</taxon>
        <taxon>Portunus</taxon>
    </lineage>
</organism>
<name>A0A5B7H9R2_PORTR</name>
<reference evidence="2 3" key="1">
    <citation type="submission" date="2019-05" db="EMBL/GenBank/DDBJ databases">
        <title>Another draft genome of Portunus trituberculatus and its Hox gene families provides insights of decapod evolution.</title>
        <authorList>
            <person name="Jeong J.-H."/>
            <person name="Song I."/>
            <person name="Kim S."/>
            <person name="Choi T."/>
            <person name="Kim D."/>
            <person name="Ryu S."/>
            <person name="Kim W."/>
        </authorList>
    </citation>
    <scope>NUCLEOTIDE SEQUENCE [LARGE SCALE GENOMIC DNA]</scope>
    <source>
        <tissue evidence="2">Muscle</tissue>
    </source>
</reference>
<dbReference type="Proteomes" id="UP000324222">
    <property type="component" value="Unassembled WGS sequence"/>
</dbReference>
<comment type="caution">
    <text evidence="2">The sequence shown here is derived from an EMBL/GenBank/DDBJ whole genome shotgun (WGS) entry which is preliminary data.</text>
</comment>
<protein>
    <submittedName>
        <fullName evidence="2">Uncharacterized protein</fullName>
    </submittedName>
</protein>
<dbReference type="AlphaFoldDB" id="A0A5B7H9R2"/>
<keyword evidence="1" id="KW-0812">Transmembrane</keyword>
<gene>
    <name evidence="2" type="ORF">E2C01_061976</name>
</gene>
<dbReference type="EMBL" id="VSRR010026769">
    <property type="protein sequence ID" value="MPC67792.1"/>
    <property type="molecule type" value="Genomic_DNA"/>
</dbReference>